<dbReference type="AlphaFoldDB" id="A0A4Z2J0Q1"/>
<name>A0A4Z2J0Q1_9TELE</name>
<dbReference type="EMBL" id="SRLO01000031">
    <property type="protein sequence ID" value="TNN83850.1"/>
    <property type="molecule type" value="Genomic_DNA"/>
</dbReference>
<gene>
    <name evidence="1" type="ORF">EYF80_006026</name>
</gene>
<organism evidence="1 2">
    <name type="scientific">Liparis tanakae</name>
    <name type="common">Tanaka's snailfish</name>
    <dbReference type="NCBI Taxonomy" id="230148"/>
    <lineage>
        <taxon>Eukaryota</taxon>
        <taxon>Metazoa</taxon>
        <taxon>Chordata</taxon>
        <taxon>Craniata</taxon>
        <taxon>Vertebrata</taxon>
        <taxon>Euteleostomi</taxon>
        <taxon>Actinopterygii</taxon>
        <taxon>Neopterygii</taxon>
        <taxon>Teleostei</taxon>
        <taxon>Neoteleostei</taxon>
        <taxon>Acanthomorphata</taxon>
        <taxon>Eupercaria</taxon>
        <taxon>Perciformes</taxon>
        <taxon>Cottioidei</taxon>
        <taxon>Cottales</taxon>
        <taxon>Liparidae</taxon>
        <taxon>Liparis</taxon>
    </lineage>
</organism>
<keyword evidence="2" id="KW-1185">Reference proteome</keyword>
<dbReference type="Proteomes" id="UP000314294">
    <property type="component" value="Unassembled WGS sequence"/>
</dbReference>
<sequence>MRRHKLGKRSADSKDDRKISHCGTIVARCDTSSVDILGKKIYKNNLAARLTGQALNSGKKKKKNKKLLLVSYSLSAGRTCLPALVVSMLKGPQGDAPERPVLRGLLQPEPRDEMPKGHALSLRVRALLARADELLESQLSQSQDRCGFSRVR</sequence>
<reference evidence="1 2" key="1">
    <citation type="submission" date="2019-03" db="EMBL/GenBank/DDBJ databases">
        <title>First draft genome of Liparis tanakae, snailfish: a comprehensive survey of snailfish specific genes.</title>
        <authorList>
            <person name="Kim W."/>
            <person name="Song I."/>
            <person name="Jeong J.-H."/>
            <person name="Kim D."/>
            <person name="Kim S."/>
            <person name="Ryu S."/>
            <person name="Song J.Y."/>
            <person name="Lee S.K."/>
        </authorList>
    </citation>
    <scope>NUCLEOTIDE SEQUENCE [LARGE SCALE GENOMIC DNA]</scope>
    <source>
        <tissue evidence="1">Muscle</tissue>
    </source>
</reference>
<comment type="caution">
    <text evidence="1">The sequence shown here is derived from an EMBL/GenBank/DDBJ whole genome shotgun (WGS) entry which is preliminary data.</text>
</comment>
<evidence type="ECO:0000313" key="2">
    <source>
        <dbReference type="Proteomes" id="UP000314294"/>
    </source>
</evidence>
<protein>
    <submittedName>
        <fullName evidence="1">Uncharacterized protein</fullName>
    </submittedName>
</protein>
<accession>A0A4Z2J0Q1</accession>
<proteinExistence type="predicted"/>
<evidence type="ECO:0000313" key="1">
    <source>
        <dbReference type="EMBL" id="TNN83850.1"/>
    </source>
</evidence>